<keyword evidence="3" id="KW-0732">Signal</keyword>
<evidence type="ECO:0000256" key="1">
    <source>
        <dbReference type="ARBA" id="ARBA00004196"/>
    </source>
</evidence>
<protein>
    <submittedName>
        <fullName evidence="5">Monosaccharide ABC transporter substrate-binding protein (CUT2 family)</fullName>
    </submittedName>
</protein>
<evidence type="ECO:0000256" key="3">
    <source>
        <dbReference type="ARBA" id="ARBA00022729"/>
    </source>
</evidence>
<evidence type="ECO:0000313" key="6">
    <source>
        <dbReference type="Proteomes" id="UP000320876"/>
    </source>
</evidence>
<dbReference type="PANTHER" id="PTHR46847:SF1">
    <property type="entry name" value="D-ALLOSE-BINDING PERIPLASMIC PROTEIN-RELATED"/>
    <property type="match status" value="1"/>
</dbReference>
<organism evidence="5 6">
    <name type="scientific">Amycolatopsis cihanbeyliensis</name>
    <dbReference type="NCBI Taxonomy" id="1128664"/>
    <lineage>
        <taxon>Bacteria</taxon>
        <taxon>Bacillati</taxon>
        <taxon>Actinomycetota</taxon>
        <taxon>Actinomycetes</taxon>
        <taxon>Pseudonocardiales</taxon>
        <taxon>Pseudonocardiaceae</taxon>
        <taxon>Amycolatopsis</taxon>
    </lineage>
</organism>
<dbReference type="Gene3D" id="3.40.50.2300">
    <property type="match status" value="2"/>
</dbReference>
<dbReference type="Proteomes" id="UP000320876">
    <property type="component" value="Unassembled WGS sequence"/>
</dbReference>
<dbReference type="Pfam" id="PF13407">
    <property type="entry name" value="Peripla_BP_4"/>
    <property type="match status" value="1"/>
</dbReference>
<comment type="subcellular location">
    <subcellularLocation>
        <location evidence="1">Cell envelope</location>
    </subcellularLocation>
</comment>
<dbReference type="InterPro" id="IPR028082">
    <property type="entry name" value="Peripla_BP_I"/>
</dbReference>
<feature type="domain" description="Periplasmic binding protein" evidence="4">
    <location>
        <begin position="37"/>
        <end position="295"/>
    </location>
</feature>
<dbReference type="OrthoDB" id="4827464at2"/>
<reference evidence="5 6" key="1">
    <citation type="submission" date="2019-06" db="EMBL/GenBank/DDBJ databases">
        <title>Sequencing the genomes of 1000 actinobacteria strains.</title>
        <authorList>
            <person name="Klenk H.-P."/>
        </authorList>
    </citation>
    <scope>NUCLEOTIDE SEQUENCE [LARGE SCALE GENOMIC DNA]</scope>
    <source>
        <strain evidence="5 6">DSM 45679</strain>
    </source>
</reference>
<evidence type="ECO:0000313" key="5">
    <source>
        <dbReference type="EMBL" id="TQJ03638.1"/>
    </source>
</evidence>
<evidence type="ECO:0000259" key="4">
    <source>
        <dbReference type="Pfam" id="PF13407"/>
    </source>
</evidence>
<gene>
    <name evidence="5" type="ORF">FB471_3400</name>
</gene>
<dbReference type="GO" id="GO:0030246">
    <property type="term" value="F:carbohydrate binding"/>
    <property type="evidence" value="ECO:0007669"/>
    <property type="project" value="UniProtKB-ARBA"/>
</dbReference>
<proteinExistence type="inferred from homology"/>
<name>A0A542DKM3_AMYCI</name>
<evidence type="ECO:0000256" key="2">
    <source>
        <dbReference type="ARBA" id="ARBA00007639"/>
    </source>
</evidence>
<dbReference type="GO" id="GO:0030313">
    <property type="term" value="C:cell envelope"/>
    <property type="evidence" value="ECO:0007669"/>
    <property type="project" value="UniProtKB-SubCell"/>
</dbReference>
<dbReference type="SUPFAM" id="SSF53822">
    <property type="entry name" value="Periplasmic binding protein-like I"/>
    <property type="match status" value="1"/>
</dbReference>
<dbReference type="EMBL" id="VFML01000001">
    <property type="protein sequence ID" value="TQJ03638.1"/>
    <property type="molecule type" value="Genomic_DNA"/>
</dbReference>
<dbReference type="InterPro" id="IPR025997">
    <property type="entry name" value="SBP_2_dom"/>
</dbReference>
<dbReference type="AlphaFoldDB" id="A0A542DKM3"/>
<dbReference type="PROSITE" id="PS51257">
    <property type="entry name" value="PROKAR_LIPOPROTEIN"/>
    <property type="match status" value="1"/>
</dbReference>
<accession>A0A542DKM3</accession>
<comment type="caution">
    <text evidence="5">The sequence shown here is derived from an EMBL/GenBank/DDBJ whole genome shotgun (WGS) entry which is preliminary data.</text>
</comment>
<dbReference type="PANTHER" id="PTHR46847">
    <property type="entry name" value="D-ALLOSE-BINDING PERIPLASMIC PROTEIN-RELATED"/>
    <property type="match status" value="1"/>
</dbReference>
<sequence length="333" mass="34483">MRKPALMGLALAVLATGCTVERHWGGSADAGGDQVNIGLVTKTDTNPYFVQLRVAASAAAREAGAEFSALAGQFDGDNNGQVKAIENLLQQGVNTILITPNSSTGVLDAIERARGAGVLVIALDTATEPADAVDATIATDNVAAGRKQGAYVRAALGDTPPKLFMVDGTPGSSVDTNRHNGFLDGIGLAGGDPAIRGRAPANGDQNTAQQRVENLLQRTTDLNAVYTMNEPSARGAYAALRPRGLAEQVVMGSIDGGCEGVRDVRNGLYDATVMQFPARMAERGVAAAVEYADTGTKPSGFIDTGSVVITDKPVPGMDSKDTGWGLEHCWGDE</sequence>
<keyword evidence="6" id="KW-1185">Reference proteome</keyword>
<dbReference type="RefSeq" id="WP_141999418.1">
    <property type="nucleotide sequence ID" value="NZ_VFML01000001.1"/>
</dbReference>
<comment type="similarity">
    <text evidence="2">Belongs to the bacterial solute-binding protein 2 family.</text>
</comment>